<proteinExistence type="predicted"/>
<organism evidence="1 2">
    <name type="scientific">Nocardioides malaquae</name>
    <dbReference type="NCBI Taxonomy" id="2773426"/>
    <lineage>
        <taxon>Bacteria</taxon>
        <taxon>Bacillati</taxon>
        <taxon>Actinomycetota</taxon>
        <taxon>Actinomycetes</taxon>
        <taxon>Propionibacteriales</taxon>
        <taxon>Nocardioidaceae</taxon>
        <taxon>Nocardioides</taxon>
    </lineage>
</organism>
<protein>
    <recommendedName>
        <fullName evidence="3">Small CPxCG-related zinc finger protein</fullName>
    </recommendedName>
</protein>
<accession>A0ABR9RPN4</accession>
<comment type="caution">
    <text evidence="1">The sequence shown here is derived from an EMBL/GenBank/DDBJ whole genome shotgun (WGS) entry which is preliminary data.</text>
</comment>
<gene>
    <name evidence="1" type="ORF">IEQ44_02535</name>
</gene>
<dbReference type="Proteomes" id="UP000756387">
    <property type="component" value="Unassembled WGS sequence"/>
</dbReference>
<sequence>MPPGPRQGYGDDMWTCDRCGATTTSPTQAYGWTTSVEQGRRLRFCVPCSREHLREIEGKLDSDLW</sequence>
<reference evidence="1 2" key="1">
    <citation type="submission" date="2020-10" db="EMBL/GenBank/DDBJ databases">
        <title>Nocardioides sp. isolated from sludge.</title>
        <authorList>
            <person name="Zhang X."/>
        </authorList>
    </citation>
    <scope>NUCLEOTIDE SEQUENCE [LARGE SCALE GENOMIC DNA]</scope>
    <source>
        <strain evidence="1 2">Y6</strain>
    </source>
</reference>
<evidence type="ECO:0008006" key="3">
    <source>
        <dbReference type="Google" id="ProtNLM"/>
    </source>
</evidence>
<evidence type="ECO:0000313" key="1">
    <source>
        <dbReference type="EMBL" id="MBE7323531.1"/>
    </source>
</evidence>
<name>A0ABR9RPN4_9ACTN</name>
<dbReference type="EMBL" id="JADCSA010000002">
    <property type="protein sequence ID" value="MBE7323531.1"/>
    <property type="molecule type" value="Genomic_DNA"/>
</dbReference>
<dbReference type="RefSeq" id="WP_193637067.1">
    <property type="nucleotide sequence ID" value="NZ_JADCSA010000002.1"/>
</dbReference>
<keyword evidence="2" id="KW-1185">Reference proteome</keyword>
<evidence type="ECO:0000313" key="2">
    <source>
        <dbReference type="Proteomes" id="UP000756387"/>
    </source>
</evidence>